<dbReference type="EMBL" id="JAAMPI010001701">
    <property type="protein sequence ID" value="KAF4624304.1"/>
    <property type="molecule type" value="Genomic_DNA"/>
</dbReference>
<dbReference type="OrthoDB" id="2893324at2759"/>
<reference evidence="1 2" key="1">
    <citation type="submission" date="2020-03" db="EMBL/GenBank/DDBJ databases">
        <title>Draft Genome Sequence of Cudoniella acicularis.</title>
        <authorList>
            <person name="Buettner E."/>
            <person name="Kellner H."/>
        </authorList>
    </citation>
    <scope>NUCLEOTIDE SEQUENCE [LARGE SCALE GENOMIC DNA]</scope>
    <source>
        <strain evidence="1 2">DSM 108380</strain>
    </source>
</reference>
<evidence type="ECO:0000313" key="1">
    <source>
        <dbReference type="EMBL" id="KAF4624304.1"/>
    </source>
</evidence>
<dbReference type="Proteomes" id="UP000566819">
    <property type="component" value="Unassembled WGS sequence"/>
</dbReference>
<comment type="caution">
    <text evidence="1">The sequence shown here is derived from an EMBL/GenBank/DDBJ whole genome shotgun (WGS) entry which is preliminary data.</text>
</comment>
<name>A0A8H4R638_9HELO</name>
<dbReference type="AlphaFoldDB" id="A0A8H4R638"/>
<organism evidence="1 2">
    <name type="scientific">Cudoniella acicularis</name>
    <dbReference type="NCBI Taxonomy" id="354080"/>
    <lineage>
        <taxon>Eukaryota</taxon>
        <taxon>Fungi</taxon>
        <taxon>Dikarya</taxon>
        <taxon>Ascomycota</taxon>
        <taxon>Pezizomycotina</taxon>
        <taxon>Leotiomycetes</taxon>
        <taxon>Helotiales</taxon>
        <taxon>Tricladiaceae</taxon>
        <taxon>Cudoniella</taxon>
    </lineage>
</organism>
<protein>
    <recommendedName>
        <fullName evidence="3">Nucleoside 2-deoxyribosyltransferase domain-containing protein</fullName>
    </recommendedName>
</protein>
<dbReference type="Gene3D" id="3.40.50.450">
    <property type="match status" value="1"/>
</dbReference>
<gene>
    <name evidence="1" type="ORF">G7Y89_g13869</name>
</gene>
<dbReference type="Pfam" id="PF15891">
    <property type="entry name" value="Nuc_deoxyri_tr2"/>
    <property type="match status" value="1"/>
</dbReference>
<accession>A0A8H4R638</accession>
<evidence type="ECO:0008006" key="3">
    <source>
        <dbReference type="Google" id="ProtNLM"/>
    </source>
</evidence>
<evidence type="ECO:0000313" key="2">
    <source>
        <dbReference type="Proteomes" id="UP000566819"/>
    </source>
</evidence>
<keyword evidence="2" id="KW-1185">Reference proteome</keyword>
<sequence length="166" mass="18206">MSSAGRTSTAATKCTIIKAPEPLPSPLPQPSLFLSGSISPWRDHIISELSYLPITILNPLRPDWDSSWKEELSSPEFVEQVTWEITALESADVVAIYFSKETKAPITLLELGFVVGRAKKIVVCCEVGYEKRGNVELLCQALGYKVVEALEDLVEGLKVKLGEVTS</sequence>
<proteinExistence type="predicted"/>
<dbReference type="InterPro" id="IPR039470">
    <property type="entry name" value="Nuc_deoxyri_tr2"/>
</dbReference>